<proteinExistence type="predicted"/>
<evidence type="ECO:0000313" key="1">
    <source>
        <dbReference type="EMBL" id="CAB3985832.1"/>
    </source>
</evidence>
<evidence type="ECO:0000313" key="2">
    <source>
        <dbReference type="Proteomes" id="UP001152795"/>
    </source>
</evidence>
<dbReference type="Proteomes" id="UP001152795">
    <property type="component" value="Unassembled WGS sequence"/>
</dbReference>
<gene>
    <name evidence="1" type="ORF">PACLA_8A072199</name>
</gene>
<protein>
    <submittedName>
        <fullName evidence="1">Uncharacterized protein</fullName>
    </submittedName>
</protein>
<dbReference type="EMBL" id="CACRXK020000929">
    <property type="protein sequence ID" value="CAB3985832.1"/>
    <property type="molecule type" value="Genomic_DNA"/>
</dbReference>
<keyword evidence="2" id="KW-1185">Reference proteome</keyword>
<sequence length="237" mass="27481">MATALLNEYEEMPELIKDERMREYPNMGISEGKLYCDCLTCRGWDGECGLIQTCHKITCVCGDNVNECTRVWENGNIKYLAQYKRYRIHESCGFNIDPQNKKLCASYVGIVERAKDFLYWITREMCACKQETRLSLQRVTAGALPSDSKQRTIRLENELQLFYVCNRADDEREDIAWLQLPRKAKHVCGEPGILKYRLNKNEQGGGELVYECRRSNACCEVEKDILFPAIYNGDERL</sequence>
<dbReference type="AlphaFoldDB" id="A0A7D9DI66"/>
<accession>A0A7D9DI66</accession>
<name>A0A7D9DI66_PARCT</name>
<reference evidence="1" key="1">
    <citation type="submission" date="2020-04" db="EMBL/GenBank/DDBJ databases">
        <authorList>
            <person name="Alioto T."/>
            <person name="Alioto T."/>
            <person name="Gomez Garrido J."/>
        </authorList>
    </citation>
    <scope>NUCLEOTIDE SEQUENCE</scope>
    <source>
        <strain evidence="1">A484AB</strain>
    </source>
</reference>
<organism evidence="1 2">
    <name type="scientific">Paramuricea clavata</name>
    <name type="common">Red gorgonian</name>
    <name type="synonym">Violescent sea-whip</name>
    <dbReference type="NCBI Taxonomy" id="317549"/>
    <lineage>
        <taxon>Eukaryota</taxon>
        <taxon>Metazoa</taxon>
        <taxon>Cnidaria</taxon>
        <taxon>Anthozoa</taxon>
        <taxon>Octocorallia</taxon>
        <taxon>Malacalcyonacea</taxon>
        <taxon>Plexauridae</taxon>
        <taxon>Paramuricea</taxon>
    </lineage>
</organism>
<comment type="caution">
    <text evidence="1">The sequence shown here is derived from an EMBL/GenBank/DDBJ whole genome shotgun (WGS) entry which is preliminary data.</text>
</comment>